<dbReference type="NCBIfam" id="TIGR00099">
    <property type="entry name" value="Cof-subfamily"/>
    <property type="match status" value="1"/>
</dbReference>
<evidence type="ECO:0000256" key="5">
    <source>
        <dbReference type="ARBA" id="ARBA00034778"/>
    </source>
</evidence>
<evidence type="ECO:0000313" key="7">
    <source>
        <dbReference type="Proteomes" id="UP000230008"/>
    </source>
</evidence>
<dbReference type="NCBIfam" id="NF008213">
    <property type="entry name" value="PRK10976.1"/>
    <property type="match status" value="1"/>
</dbReference>
<dbReference type="AlphaFoldDB" id="A0A2D3T9U4"/>
<dbReference type="CDD" id="cd07516">
    <property type="entry name" value="HAD_Pase"/>
    <property type="match status" value="1"/>
</dbReference>
<dbReference type="SFLD" id="SFLDG01144">
    <property type="entry name" value="C2.B.4:_PGP_Like"/>
    <property type="match status" value="1"/>
</dbReference>
<gene>
    <name evidence="6" type="ORF">BJP41_09680</name>
</gene>
<dbReference type="PROSITE" id="PS01228">
    <property type="entry name" value="COF_1"/>
    <property type="match status" value="1"/>
</dbReference>
<dbReference type="SFLD" id="SFLDG01140">
    <property type="entry name" value="C2.B:_Phosphomannomutase_and_P"/>
    <property type="match status" value="1"/>
</dbReference>
<reference evidence="7" key="2">
    <citation type="submission" date="2017-11" db="EMBL/GenBank/DDBJ databases">
        <title>PacBio sequencing of new strain of the secondary endosymbiont Candidatus Hamiltonella defensa.</title>
        <authorList>
            <person name="Strand M.R."/>
            <person name="Oliver K."/>
        </authorList>
    </citation>
    <scope>NUCLEOTIDE SEQUENCE [LARGE SCALE GENOMIC DNA]</scope>
    <source>
        <strain evidence="7">A2C</strain>
    </source>
</reference>
<dbReference type="RefSeq" id="WP_100103665.1">
    <property type="nucleotide sequence ID" value="NZ_CADIJJ010000001.1"/>
</dbReference>
<dbReference type="GO" id="GO:0000287">
    <property type="term" value="F:magnesium ion binding"/>
    <property type="evidence" value="ECO:0007669"/>
    <property type="project" value="UniProtKB-ARBA"/>
</dbReference>
<comment type="cofactor">
    <cofactor evidence="1">
        <name>Mg(2+)</name>
        <dbReference type="ChEBI" id="CHEBI:18420"/>
    </cofactor>
</comment>
<dbReference type="Gene3D" id="3.30.1240.10">
    <property type="match status" value="1"/>
</dbReference>
<dbReference type="Gene3D" id="3.40.50.1000">
    <property type="entry name" value="HAD superfamily/HAD-like"/>
    <property type="match status" value="1"/>
</dbReference>
<dbReference type="EMBL" id="CP017606">
    <property type="protein sequence ID" value="ATW30550.1"/>
    <property type="molecule type" value="Genomic_DNA"/>
</dbReference>
<keyword evidence="2" id="KW-0479">Metal-binding</keyword>
<dbReference type="NCBIfam" id="TIGR01484">
    <property type="entry name" value="HAD-SF-IIB"/>
    <property type="match status" value="1"/>
</dbReference>
<organism evidence="6 7">
    <name type="scientific">Candidatus Williamhamiltonella defendens</name>
    <dbReference type="NCBI Taxonomy" id="138072"/>
    <lineage>
        <taxon>Bacteria</taxon>
        <taxon>Pseudomonadati</taxon>
        <taxon>Pseudomonadota</taxon>
        <taxon>Gammaproteobacteria</taxon>
        <taxon>Enterobacterales</taxon>
        <taxon>Enterobacteriaceae</taxon>
        <taxon>aphid secondary symbionts</taxon>
        <taxon>Candidatus Williamhamiltonella</taxon>
    </lineage>
</organism>
<dbReference type="InterPro" id="IPR023214">
    <property type="entry name" value="HAD_sf"/>
</dbReference>
<protein>
    <submittedName>
        <fullName evidence="6">Sugar/pyridoxal phosphate phosphatase YigL</fullName>
    </submittedName>
</protein>
<dbReference type="PROSITE" id="PS01229">
    <property type="entry name" value="COF_2"/>
    <property type="match status" value="1"/>
</dbReference>
<reference evidence="7" key="1">
    <citation type="submission" date="2016-10" db="EMBL/GenBank/DDBJ databases">
        <authorList>
            <person name="Chevignon G."/>
        </authorList>
    </citation>
    <scope>NUCLEOTIDE SEQUENCE [LARGE SCALE GENOMIC DNA]</scope>
    <source>
        <strain evidence="7">A2C</strain>
    </source>
</reference>
<proteinExistence type="inferred from homology"/>
<evidence type="ECO:0000256" key="3">
    <source>
        <dbReference type="ARBA" id="ARBA00022801"/>
    </source>
</evidence>
<dbReference type="InterPro" id="IPR036412">
    <property type="entry name" value="HAD-like_sf"/>
</dbReference>
<dbReference type="Pfam" id="PF08282">
    <property type="entry name" value="Hydrolase_3"/>
    <property type="match status" value="1"/>
</dbReference>
<dbReference type="SUPFAM" id="SSF56784">
    <property type="entry name" value="HAD-like"/>
    <property type="match status" value="1"/>
</dbReference>
<dbReference type="PANTHER" id="PTHR47267:SF4">
    <property type="entry name" value="PYRIDOXAL PHOSPHATE PHOSPHATASE YIGL"/>
    <property type="match status" value="1"/>
</dbReference>
<evidence type="ECO:0000313" key="6">
    <source>
        <dbReference type="EMBL" id="ATW30550.1"/>
    </source>
</evidence>
<dbReference type="Proteomes" id="UP000230008">
    <property type="component" value="Chromosome"/>
</dbReference>
<accession>A0A2D3T9U4</accession>
<keyword evidence="4" id="KW-0460">Magnesium</keyword>
<dbReference type="PANTHER" id="PTHR47267">
    <property type="match status" value="1"/>
</dbReference>
<evidence type="ECO:0000256" key="4">
    <source>
        <dbReference type="ARBA" id="ARBA00022842"/>
    </source>
</evidence>
<dbReference type="GO" id="GO:0016791">
    <property type="term" value="F:phosphatase activity"/>
    <property type="evidence" value="ECO:0007669"/>
    <property type="project" value="UniProtKB-ARBA"/>
</dbReference>
<evidence type="ECO:0000256" key="1">
    <source>
        <dbReference type="ARBA" id="ARBA00001946"/>
    </source>
</evidence>
<keyword evidence="3" id="KW-0378">Hydrolase</keyword>
<sequence length="277" mass="31574">MYHIVASDLDGTLLLPNHTLSTHTKKVLKSLAERDIHFVFATGRHHIDVSQIRDNLGIKAFMITSNGARVHDPEDKLIYTDDLDKDIASALYEMEYHNPDILTNVYLNDGWYVSRESPEQADFFRESLFQYKVFSPDKLKTEGVCKVYFVCYDHQKLLSLEKAINLRWGERVNVSFSLPHCLEVMGGRVSKGHALKQVAEILEHSLEECIAFGDGMNDLEMLSMVKKGCIMSNSYPRLKQSLPNMEVIGSNMDNAVANYLQKLFLKTPLMTKPLTNK</sequence>
<comment type="similarity">
    <text evidence="5">Belongs to the HAD-like hydrolase superfamily. Cof family.</text>
</comment>
<dbReference type="SFLD" id="SFLDS00003">
    <property type="entry name" value="Haloacid_Dehalogenase"/>
    <property type="match status" value="1"/>
</dbReference>
<evidence type="ECO:0000256" key="2">
    <source>
        <dbReference type="ARBA" id="ARBA00022723"/>
    </source>
</evidence>
<name>A0A2D3T9U4_9ENTR</name>
<dbReference type="InterPro" id="IPR006379">
    <property type="entry name" value="HAD-SF_hydro_IIB"/>
</dbReference>
<dbReference type="InterPro" id="IPR000150">
    <property type="entry name" value="Cof"/>
</dbReference>